<dbReference type="PIRSF" id="PIRSF000412">
    <property type="entry name" value="SHMT"/>
    <property type="match status" value="1"/>
</dbReference>
<feature type="domain" description="Serine hydroxymethyltransferase-like" evidence="12">
    <location>
        <begin position="8"/>
        <end position="389"/>
    </location>
</feature>
<feature type="binding site" evidence="10">
    <location>
        <position position="121"/>
    </location>
    <ligand>
        <name>(6S)-5,6,7,8-tetrahydrofolate</name>
        <dbReference type="ChEBI" id="CHEBI:57453"/>
    </ligand>
</feature>
<comment type="subcellular location">
    <subcellularLocation>
        <location evidence="2 10">Cytoplasm</location>
    </subcellularLocation>
</comment>
<evidence type="ECO:0000256" key="9">
    <source>
        <dbReference type="ARBA" id="ARBA00054606"/>
    </source>
</evidence>
<dbReference type="CDD" id="cd00378">
    <property type="entry name" value="SHMT"/>
    <property type="match status" value="1"/>
</dbReference>
<dbReference type="PROSITE" id="PS00096">
    <property type="entry name" value="SHMT"/>
    <property type="match status" value="1"/>
</dbReference>
<evidence type="ECO:0000256" key="7">
    <source>
        <dbReference type="ARBA" id="ARBA00022679"/>
    </source>
</evidence>
<comment type="function">
    <text evidence="9">Catalyzes the reversible interconversion of serine and glycine with tetrahydrofolate (THF) serving as the one-carbon carrier. This reaction serves as the major source of one-carbon groups required for the biosynthesis of purines, thymidylate, methionine, and other important biomolecules. Also exhibits THF-independent aldolase activity toward beta-hydroxyamino acids, producing glycine and aldehydes, via a retro-aldol mechanism. Thus, is able to catalyze the cleavage of L-allo-threonine.</text>
</comment>
<keyword evidence="6 10" id="KW-0554">One-carbon metabolism</keyword>
<comment type="pathway">
    <text evidence="10">One-carbon metabolism; tetrahydrofolate interconversion.</text>
</comment>
<feature type="modified residue" description="N6-(pyridoxal phosphate)lysine" evidence="10 11">
    <location>
        <position position="230"/>
    </location>
</feature>
<evidence type="ECO:0000256" key="4">
    <source>
        <dbReference type="ARBA" id="ARBA00011738"/>
    </source>
</evidence>
<dbReference type="EMBL" id="CP128986">
    <property type="protein sequence ID" value="WOC11342.1"/>
    <property type="molecule type" value="Genomic_DNA"/>
</dbReference>
<dbReference type="RefSeq" id="WP_420040661.1">
    <property type="nucleotide sequence ID" value="NZ_CP128986.1"/>
</dbReference>
<reference evidence="13" key="1">
    <citation type="submission" date="2023-06" db="EMBL/GenBank/DDBJ databases">
        <title>Gordonia sp. nov. and Pseudochrobactrum sp. nov., two species isolated from the burying beetle Nicrophorus vespilloides.</title>
        <authorList>
            <person name="Poehlein A."/>
            <person name="Guzman J."/>
            <person name="Daniel R."/>
            <person name="Vilcinskas A."/>
        </authorList>
    </citation>
    <scope>NUCLEOTIDE SEQUENCE</scope>
    <source>
        <strain evidence="13">MP11Mi</strain>
    </source>
</reference>
<comment type="subunit">
    <text evidence="4 10">Homodimer.</text>
</comment>
<dbReference type="InterPro" id="IPR015424">
    <property type="entry name" value="PyrdxlP-dep_Trfase"/>
</dbReference>
<dbReference type="Gene3D" id="3.90.1150.10">
    <property type="entry name" value="Aspartate Aminotransferase, domain 1"/>
    <property type="match status" value="1"/>
</dbReference>
<keyword evidence="10" id="KW-0028">Amino-acid biosynthesis</keyword>
<evidence type="ECO:0000256" key="5">
    <source>
        <dbReference type="ARBA" id="ARBA00022490"/>
    </source>
</evidence>
<dbReference type="GO" id="GO:0030170">
    <property type="term" value="F:pyridoxal phosphate binding"/>
    <property type="evidence" value="ECO:0007669"/>
    <property type="project" value="UniProtKB-UniRule"/>
</dbReference>
<evidence type="ECO:0000259" key="12">
    <source>
        <dbReference type="Pfam" id="PF00464"/>
    </source>
</evidence>
<dbReference type="GO" id="GO:0019264">
    <property type="term" value="P:glycine biosynthetic process from serine"/>
    <property type="evidence" value="ECO:0007669"/>
    <property type="project" value="UniProtKB-UniRule"/>
</dbReference>
<dbReference type="AlphaFoldDB" id="A0AA97CSL0"/>
<evidence type="ECO:0000256" key="10">
    <source>
        <dbReference type="HAMAP-Rule" id="MF_00051"/>
    </source>
</evidence>
<keyword evidence="8 10" id="KW-0663">Pyridoxal phosphate</keyword>
<keyword evidence="5 10" id="KW-0963">Cytoplasm</keyword>
<dbReference type="InterPro" id="IPR015422">
    <property type="entry name" value="PyrdxlP-dep_Trfase_small"/>
</dbReference>
<dbReference type="PANTHER" id="PTHR11680:SF35">
    <property type="entry name" value="SERINE HYDROXYMETHYLTRANSFERASE 1"/>
    <property type="match status" value="1"/>
</dbReference>
<comment type="cofactor">
    <cofactor evidence="1 10 11">
        <name>pyridoxal 5'-phosphate</name>
        <dbReference type="ChEBI" id="CHEBI:597326"/>
    </cofactor>
</comment>
<keyword evidence="7 10" id="KW-0808">Transferase</keyword>
<dbReference type="InterPro" id="IPR039429">
    <property type="entry name" value="SHMT-like_dom"/>
</dbReference>
<evidence type="ECO:0000256" key="6">
    <source>
        <dbReference type="ARBA" id="ARBA00022563"/>
    </source>
</evidence>
<dbReference type="InterPro" id="IPR001085">
    <property type="entry name" value="Ser_HO-MeTrfase"/>
</dbReference>
<evidence type="ECO:0000256" key="8">
    <source>
        <dbReference type="ARBA" id="ARBA00022898"/>
    </source>
</evidence>
<dbReference type="GO" id="GO:0035999">
    <property type="term" value="P:tetrahydrofolate interconversion"/>
    <property type="evidence" value="ECO:0007669"/>
    <property type="project" value="UniProtKB-UniRule"/>
</dbReference>
<feature type="binding site" evidence="10">
    <location>
        <begin position="125"/>
        <end position="127"/>
    </location>
    <ligand>
        <name>(6S)-5,6,7,8-tetrahydrofolate</name>
        <dbReference type="ChEBI" id="CHEBI:57453"/>
    </ligand>
</feature>
<evidence type="ECO:0000256" key="11">
    <source>
        <dbReference type="PIRSR" id="PIRSR000412-50"/>
    </source>
</evidence>
<protein>
    <recommendedName>
        <fullName evidence="10">Serine hydroxymethyltransferase</fullName>
        <shortName evidence="10">SHMT</shortName>
        <shortName evidence="10">Serine methylase</shortName>
        <ecNumber evidence="10">2.1.2.1</ecNumber>
    </recommendedName>
</protein>
<dbReference type="InterPro" id="IPR019798">
    <property type="entry name" value="Ser_HO-MeTrfase_PLP_BS"/>
</dbReference>
<evidence type="ECO:0000256" key="1">
    <source>
        <dbReference type="ARBA" id="ARBA00001933"/>
    </source>
</evidence>
<comment type="caution">
    <text evidence="10">Lacks conserved residue(s) required for the propagation of feature annotation.</text>
</comment>
<dbReference type="EC" id="2.1.2.1" evidence="10"/>
<sequence>MSLFTQSLADLDPDVAAAMNGELSRQRDTLEMIASENFVPRAVLQAQGSVLTNKYAEGYPGRRYYGGCEYVDVVEDIARNRAKELFGAEFANVQPHAGAQANAAVLQALMEPGETLLGLDLAHGGHLTHGMRLNFSGKLYENAFYGVSKEDFRIDMDEVRKIALDTKPKVIVAGWSAYPRTLDFAAFRSIADEVGAYLWVDMAHFAGLVAAGLHPNPVEHADVVSTTVHKTLGGPRSGMILAKKEWAKKLNSAVFPGQQGGPLMHAVAAKAVALKVAGTEEFAERQRRTLSGAKILADRLLADDTAKAGVTVLTGGTDVHLVLVDLRDSELDGQQAEDLLHEVGITVNRNAVPFDPRPPMVTSGLRIGTPALATRGFGDTEFAEVADIIGSALAAGKSADVTALRARVSALALDFPLYEGLEDWGLMSGR</sequence>
<comment type="catalytic activity">
    <reaction evidence="10">
        <text>(6R)-5,10-methylene-5,6,7,8-tetrahydrofolate + glycine + H2O = (6S)-5,6,7,8-tetrahydrofolate + L-serine</text>
        <dbReference type="Rhea" id="RHEA:15481"/>
        <dbReference type="ChEBI" id="CHEBI:15377"/>
        <dbReference type="ChEBI" id="CHEBI:15636"/>
        <dbReference type="ChEBI" id="CHEBI:33384"/>
        <dbReference type="ChEBI" id="CHEBI:57305"/>
        <dbReference type="ChEBI" id="CHEBI:57453"/>
        <dbReference type="EC" id="2.1.2.1"/>
    </reaction>
</comment>
<dbReference type="InterPro" id="IPR049943">
    <property type="entry name" value="Ser_HO-MeTrfase-like"/>
</dbReference>
<name>A0AA97CSL0_9ACTN</name>
<feature type="site" description="Plays an important role in substrate specificity" evidence="10">
    <location>
        <position position="229"/>
    </location>
</feature>
<dbReference type="PANTHER" id="PTHR11680">
    <property type="entry name" value="SERINE HYDROXYMETHYLTRANSFERASE"/>
    <property type="match status" value="1"/>
</dbReference>
<evidence type="ECO:0000256" key="3">
    <source>
        <dbReference type="ARBA" id="ARBA00006376"/>
    </source>
</evidence>
<dbReference type="GO" id="GO:0005829">
    <property type="term" value="C:cytosol"/>
    <property type="evidence" value="ECO:0007669"/>
    <property type="project" value="TreeGrafter"/>
</dbReference>
<evidence type="ECO:0000313" key="13">
    <source>
        <dbReference type="EMBL" id="WOC11342.1"/>
    </source>
</evidence>
<accession>A0AA97CSL0</accession>
<dbReference type="GO" id="GO:0042803">
    <property type="term" value="F:protein homodimerization activity"/>
    <property type="evidence" value="ECO:0007669"/>
    <property type="project" value="UniProtKB-ARBA"/>
</dbReference>
<comment type="similarity">
    <text evidence="3 10">Belongs to the SHMT family.</text>
</comment>
<dbReference type="SUPFAM" id="SSF53383">
    <property type="entry name" value="PLP-dependent transferases"/>
    <property type="match status" value="1"/>
</dbReference>
<dbReference type="GO" id="GO:0004372">
    <property type="term" value="F:glycine hydroxymethyltransferase activity"/>
    <property type="evidence" value="ECO:0007669"/>
    <property type="project" value="UniProtKB-UniRule"/>
</dbReference>
<comment type="pathway">
    <text evidence="10">Amino-acid biosynthesis; glycine biosynthesis; glycine from L-serine: step 1/1.</text>
</comment>
<gene>
    <name evidence="13" type="primary">glyA1</name>
    <name evidence="10" type="synonym">glyA</name>
    <name evidence="13" type="ORF">MP11Mi_04090</name>
</gene>
<dbReference type="Pfam" id="PF00464">
    <property type="entry name" value="SHMT"/>
    <property type="match status" value="1"/>
</dbReference>
<dbReference type="FunFam" id="3.40.640.10:FF:000001">
    <property type="entry name" value="Serine hydroxymethyltransferase"/>
    <property type="match status" value="1"/>
</dbReference>
<dbReference type="InterPro" id="IPR015421">
    <property type="entry name" value="PyrdxlP-dep_Trfase_major"/>
</dbReference>
<dbReference type="Gene3D" id="3.40.640.10">
    <property type="entry name" value="Type I PLP-dependent aspartate aminotransferase-like (Major domain)"/>
    <property type="match status" value="1"/>
</dbReference>
<evidence type="ECO:0000256" key="2">
    <source>
        <dbReference type="ARBA" id="ARBA00004496"/>
    </source>
</evidence>
<proteinExistence type="inferred from homology"/>
<organism evidence="13">
    <name type="scientific">Gordonia sp. MP11Mi</name>
    <dbReference type="NCBI Taxonomy" id="3022769"/>
    <lineage>
        <taxon>Bacteria</taxon>
        <taxon>Bacillati</taxon>
        <taxon>Actinomycetota</taxon>
        <taxon>Actinomycetes</taxon>
        <taxon>Mycobacteriales</taxon>
        <taxon>Gordoniaceae</taxon>
        <taxon>Gordonia</taxon>
    </lineage>
</organism>
<dbReference type="NCBIfam" id="NF000586">
    <property type="entry name" value="PRK00011.1"/>
    <property type="match status" value="1"/>
</dbReference>
<dbReference type="HAMAP" id="MF_00051">
    <property type="entry name" value="SHMT"/>
    <property type="match status" value="1"/>
</dbReference>